<sequence length="127" mass="14473">MLLFHGIPEKKQEDCSQAVSKVVADVIKAVLRGVTEWGVLLFQPTNLDLFLSSCKRACYNIFMTLREKLRIDRCWTREVHVFVFGQDNTRHRITDLADLQVIESAMPKTVVTSKIAPKTKRAAIAKK</sequence>
<name>A0A9N9WE64_9NEOP</name>
<reference evidence="1" key="1">
    <citation type="submission" date="2021-12" db="EMBL/GenBank/DDBJ databases">
        <authorList>
            <person name="King R."/>
        </authorList>
    </citation>
    <scope>NUCLEOTIDE SEQUENCE</scope>
</reference>
<gene>
    <name evidence="1" type="ORF">DIATSA_LOCUS7048</name>
</gene>
<accession>A0A9N9WE64</accession>
<proteinExistence type="predicted"/>
<protein>
    <submittedName>
        <fullName evidence="1">Uncharacterized protein</fullName>
    </submittedName>
</protein>
<reference evidence="1" key="2">
    <citation type="submission" date="2022-10" db="EMBL/GenBank/DDBJ databases">
        <authorList>
            <consortium name="ENA_rothamsted_submissions"/>
            <consortium name="culmorum"/>
            <person name="King R."/>
        </authorList>
    </citation>
    <scope>NUCLEOTIDE SEQUENCE</scope>
</reference>
<dbReference type="AlphaFoldDB" id="A0A9N9WE64"/>
<dbReference type="EMBL" id="OU893333">
    <property type="protein sequence ID" value="CAG9789302.1"/>
    <property type="molecule type" value="Genomic_DNA"/>
</dbReference>
<keyword evidence="2" id="KW-1185">Reference proteome</keyword>
<evidence type="ECO:0000313" key="1">
    <source>
        <dbReference type="EMBL" id="CAG9789302.1"/>
    </source>
</evidence>
<organism evidence="1 2">
    <name type="scientific">Diatraea saccharalis</name>
    <name type="common">sugarcane borer</name>
    <dbReference type="NCBI Taxonomy" id="40085"/>
    <lineage>
        <taxon>Eukaryota</taxon>
        <taxon>Metazoa</taxon>
        <taxon>Ecdysozoa</taxon>
        <taxon>Arthropoda</taxon>
        <taxon>Hexapoda</taxon>
        <taxon>Insecta</taxon>
        <taxon>Pterygota</taxon>
        <taxon>Neoptera</taxon>
        <taxon>Endopterygota</taxon>
        <taxon>Lepidoptera</taxon>
        <taxon>Glossata</taxon>
        <taxon>Ditrysia</taxon>
        <taxon>Pyraloidea</taxon>
        <taxon>Crambidae</taxon>
        <taxon>Crambinae</taxon>
        <taxon>Diatraea</taxon>
    </lineage>
</organism>
<dbReference type="Proteomes" id="UP001153714">
    <property type="component" value="Chromosome 2"/>
</dbReference>
<evidence type="ECO:0000313" key="2">
    <source>
        <dbReference type="Proteomes" id="UP001153714"/>
    </source>
</evidence>